<name>A0A9Q0YJY3_HOLLE</name>
<proteinExistence type="predicted"/>
<gene>
    <name evidence="1" type="ORF">HOLleu_39208</name>
</gene>
<keyword evidence="2" id="KW-1185">Reference proteome</keyword>
<comment type="caution">
    <text evidence="1">The sequence shown here is derived from an EMBL/GenBank/DDBJ whole genome shotgun (WGS) entry which is preliminary data.</text>
</comment>
<dbReference type="OrthoDB" id="6515636at2759"/>
<dbReference type="EMBL" id="JAIZAY010000021">
    <property type="protein sequence ID" value="KAJ8021884.1"/>
    <property type="molecule type" value="Genomic_DNA"/>
</dbReference>
<accession>A0A9Q0YJY3</accession>
<dbReference type="Proteomes" id="UP001152320">
    <property type="component" value="Chromosome 21"/>
</dbReference>
<organism evidence="1 2">
    <name type="scientific">Holothuria leucospilota</name>
    <name type="common">Black long sea cucumber</name>
    <name type="synonym">Mertensiothuria leucospilota</name>
    <dbReference type="NCBI Taxonomy" id="206669"/>
    <lineage>
        <taxon>Eukaryota</taxon>
        <taxon>Metazoa</taxon>
        <taxon>Echinodermata</taxon>
        <taxon>Eleutherozoa</taxon>
        <taxon>Echinozoa</taxon>
        <taxon>Holothuroidea</taxon>
        <taxon>Aspidochirotacea</taxon>
        <taxon>Aspidochirotida</taxon>
        <taxon>Holothuriidae</taxon>
        <taxon>Holothuria</taxon>
    </lineage>
</organism>
<reference evidence="1" key="1">
    <citation type="submission" date="2021-10" db="EMBL/GenBank/DDBJ databases">
        <title>Tropical sea cucumber genome reveals ecological adaptation and Cuvierian tubules defense mechanism.</title>
        <authorList>
            <person name="Chen T."/>
        </authorList>
    </citation>
    <scope>NUCLEOTIDE SEQUENCE</scope>
    <source>
        <strain evidence="1">Nanhai2018</strain>
        <tissue evidence="1">Muscle</tissue>
    </source>
</reference>
<evidence type="ECO:0000313" key="2">
    <source>
        <dbReference type="Proteomes" id="UP001152320"/>
    </source>
</evidence>
<protein>
    <submittedName>
        <fullName evidence="1">Uncharacterized protein</fullName>
    </submittedName>
</protein>
<evidence type="ECO:0000313" key="1">
    <source>
        <dbReference type="EMBL" id="KAJ8021884.1"/>
    </source>
</evidence>
<dbReference type="AlphaFoldDB" id="A0A9Q0YJY3"/>
<sequence length="98" mass="10772">MCVGIGEESCQHDLQVGEHLKLSCGHKLPVLSAVCSVSKQMPVTEGKIGKTPVSVLRDSGCRHSSCTKEFSSARAVNKGYQEMYIIRWFCQNCPSLQL</sequence>